<evidence type="ECO:0000313" key="2">
    <source>
        <dbReference type="Proteomes" id="UP000198848"/>
    </source>
</evidence>
<reference evidence="2" key="1">
    <citation type="submission" date="2016-10" db="EMBL/GenBank/DDBJ databases">
        <authorList>
            <person name="Varghese N."/>
            <person name="Submissions S."/>
        </authorList>
    </citation>
    <scope>NUCLEOTIDE SEQUENCE [LARGE SCALE GENOMIC DNA]</scope>
    <source>
        <strain evidence="2">DSM 24767</strain>
    </source>
</reference>
<dbReference type="Gene3D" id="3.40.50.10330">
    <property type="entry name" value="Probable inorganic polyphosphate/atp-NAD kinase, domain 1"/>
    <property type="match status" value="1"/>
</dbReference>
<keyword evidence="1" id="KW-0808">Transferase</keyword>
<dbReference type="OrthoDB" id="170401at2157"/>
<dbReference type="InterPro" id="IPR016064">
    <property type="entry name" value="NAD/diacylglycerol_kinase_sf"/>
</dbReference>
<dbReference type="AlphaFoldDB" id="A0A1H1A3P4"/>
<keyword evidence="1" id="KW-0418">Kinase</keyword>
<name>A0A1H1A3P4_NATTX</name>
<dbReference type="Proteomes" id="UP000198848">
    <property type="component" value="Unassembled WGS sequence"/>
</dbReference>
<dbReference type="SUPFAM" id="SSF111331">
    <property type="entry name" value="NAD kinase/diacylglycerol kinase-like"/>
    <property type="match status" value="1"/>
</dbReference>
<sequence length="266" mass="27243">MDSAAWDPAEDPVVGFVTDEETGSTPGLQAGDALESVVDAHDGTLVTGDLETEDVRAADVLVARGDRTLSVLARAGIDSPVVPVAPATGVEAVDPDQVSNAVAAVLEGDATVRERAVLELEGVDAGTQRALLDVALVTDEPARISEYGVHSLDGEVATFRADGVVVATPAGSHGYASAVDASLLSSAVDAVAVAPIAPFVTNTRRWVLPQKVTLTVERDEGDVTVLADGQAVETVSLGADVTVTAAREGLETLVVADELLETPDED</sequence>
<evidence type="ECO:0000313" key="1">
    <source>
        <dbReference type="EMBL" id="SDQ34325.1"/>
    </source>
</evidence>
<dbReference type="InterPro" id="IPR017437">
    <property type="entry name" value="ATP-NAD_kinase_PpnK-typ_C"/>
</dbReference>
<dbReference type="PANTHER" id="PTHR20275">
    <property type="entry name" value="NAD KINASE"/>
    <property type="match status" value="1"/>
</dbReference>
<dbReference type="GO" id="GO:0019674">
    <property type="term" value="P:NAD+ metabolic process"/>
    <property type="evidence" value="ECO:0007669"/>
    <property type="project" value="InterPro"/>
</dbReference>
<organism evidence="1 2">
    <name type="scientific">Natronobacterium texcoconense</name>
    <dbReference type="NCBI Taxonomy" id="1095778"/>
    <lineage>
        <taxon>Archaea</taxon>
        <taxon>Methanobacteriati</taxon>
        <taxon>Methanobacteriota</taxon>
        <taxon>Stenosarchaea group</taxon>
        <taxon>Halobacteria</taxon>
        <taxon>Halobacteriales</taxon>
        <taxon>Natrialbaceae</taxon>
        <taxon>Natronobacterium</taxon>
    </lineage>
</organism>
<dbReference type="GO" id="GO:0006741">
    <property type="term" value="P:NADP+ biosynthetic process"/>
    <property type="evidence" value="ECO:0007669"/>
    <property type="project" value="TreeGrafter"/>
</dbReference>
<proteinExistence type="predicted"/>
<dbReference type="GO" id="GO:0003951">
    <property type="term" value="F:NAD+ kinase activity"/>
    <property type="evidence" value="ECO:0007669"/>
    <property type="project" value="InterPro"/>
</dbReference>
<gene>
    <name evidence="1" type="ORF">SAMN04489842_0554</name>
</gene>
<dbReference type="STRING" id="1095778.SAMN04489842_0554"/>
<accession>A0A1H1A3P4</accession>
<protein>
    <submittedName>
        <fullName evidence="1">NAD+ kinase</fullName>
    </submittedName>
</protein>
<keyword evidence="2" id="KW-1185">Reference proteome</keyword>
<dbReference type="RefSeq" id="WP_090376991.1">
    <property type="nucleotide sequence ID" value="NZ_FNLC01000001.1"/>
</dbReference>
<dbReference type="EMBL" id="FNLC01000001">
    <property type="protein sequence ID" value="SDQ34325.1"/>
    <property type="molecule type" value="Genomic_DNA"/>
</dbReference>
<dbReference type="PANTHER" id="PTHR20275:SF43">
    <property type="entry name" value="BIFUNCTIONAL NADP PHOSPHATASE_NAD KINASE"/>
    <property type="match status" value="1"/>
</dbReference>
<dbReference type="Gene3D" id="2.60.200.30">
    <property type="entry name" value="Probable inorganic polyphosphate/atp-NAD kinase, domain 2"/>
    <property type="match status" value="1"/>
</dbReference>
<dbReference type="InterPro" id="IPR017438">
    <property type="entry name" value="ATP-NAD_kinase_N"/>
</dbReference>
<dbReference type="Pfam" id="PF20143">
    <property type="entry name" value="NAD_kinase_C"/>
    <property type="match status" value="1"/>
</dbReference>